<dbReference type="Pfam" id="PF13505">
    <property type="entry name" value="OMP_b-brl"/>
    <property type="match status" value="1"/>
</dbReference>
<evidence type="ECO:0000256" key="2">
    <source>
        <dbReference type="SAM" id="SignalP"/>
    </source>
</evidence>
<accession>A0ABW5IKK4</accession>
<proteinExistence type="predicted"/>
<gene>
    <name evidence="4" type="ORF">ACFSRY_08565</name>
</gene>
<sequence>MRKKQLLPILGLISLMTTPALAQEDALTSKPGALAPYKTAIGFRYSPSNKFGADLAITAKHFIRPESAIEAQVGITNYNRAYFASIQYVWQPQLLTSNRLRPYAGIGLGLSGTEFNRNGEQQPFSTNLVGLGNIGIEYTFPKVPLSLSLDYRHAIFGYKTDSFKDLPINRLNNIGIGLKYNFK</sequence>
<dbReference type="InterPro" id="IPR027385">
    <property type="entry name" value="Beta-barrel_OMP"/>
</dbReference>
<feature type="signal peptide" evidence="2">
    <location>
        <begin position="1"/>
        <end position="22"/>
    </location>
</feature>
<organism evidence="4 5">
    <name type="scientific">Pontibacter locisalis</name>
    <dbReference type="NCBI Taxonomy" id="1719035"/>
    <lineage>
        <taxon>Bacteria</taxon>
        <taxon>Pseudomonadati</taxon>
        <taxon>Bacteroidota</taxon>
        <taxon>Cytophagia</taxon>
        <taxon>Cytophagales</taxon>
        <taxon>Hymenobacteraceae</taxon>
        <taxon>Pontibacter</taxon>
    </lineage>
</organism>
<name>A0ABW5IKK4_9BACT</name>
<reference evidence="5" key="1">
    <citation type="journal article" date="2019" name="Int. J. Syst. Evol. Microbiol.">
        <title>The Global Catalogue of Microorganisms (GCM) 10K type strain sequencing project: providing services to taxonomists for standard genome sequencing and annotation.</title>
        <authorList>
            <consortium name="The Broad Institute Genomics Platform"/>
            <consortium name="The Broad Institute Genome Sequencing Center for Infectious Disease"/>
            <person name="Wu L."/>
            <person name="Ma J."/>
        </authorList>
    </citation>
    <scope>NUCLEOTIDE SEQUENCE [LARGE SCALE GENOMIC DNA]</scope>
    <source>
        <strain evidence="5">KCTC 42498</strain>
    </source>
</reference>
<dbReference type="RefSeq" id="WP_377505428.1">
    <property type="nucleotide sequence ID" value="NZ_JBHULU010000012.1"/>
</dbReference>
<protein>
    <submittedName>
        <fullName evidence="4">Outer membrane beta-barrel protein</fullName>
    </submittedName>
</protein>
<evidence type="ECO:0000313" key="4">
    <source>
        <dbReference type="EMBL" id="MFD2513915.1"/>
    </source>
</evidence>
<dbReference type="Gene3D" id="2.40.160.20">
    <property type="match status" value="1"/>
</dbReference>
<keyword evidence="5" id="KW-1185">Reference proteome</keyword>
<dbReference type="SUPFAM" id="SSF56925">
    <property type="entry name" value="OMPA-like"/>
    <property type="match status" value="1"/>
</dbReference>
<keyword evidence="1 2" id="KW-0732">Signal</keyword>
<evidence type="ECO:0000313" key="5">
    <source>
        <dbReference type="Proteomes" id="UP001597544"/>
    </source>
</evidence>
<feature type="domain" description="Outer membrane protein beta-barrel" evidence="3">
    <location>
        <begin position="63"/>
        <end position="182"/>
    </location>
</feature>
<dbReference type="InterPro" id="IPR011250">
    <property type="entry name" value="OMP/PagP_B-barrel"/>
</dbReference>
<dbReference type="EMBL" id="JBHULU010000012">
    <property type="protein sequence ID" value="MFD2513915.1"/>
    <property type="molecule type" value="Genomic_DNA"/>
</dbReference>
<evidence type="ECO:0000259" key="3">
    <source>
        <dbReference type="Pfam" id="PF13505"/>
    </source>
</evidence>
<evidence type="ECO:0000256" key="1">
    <source>
        <dbReference type="ARBA" id="ARBA00022729"/>
    </source>
</evidence>
<comment type="caution">
    <text evidence="4">The sequence shown here is derived from an EMBL/GenBank/DDBJ whole genome shotgun (WGS) entry which is preliminary data.</text>
</comment>
<dbReference type="Proteomes" id="UP001597544">
    <property type="component" value="Unassembled WGS sequence"/>
</dbReference>
<feature type="chain" id="PRO_5045498017" evidence="2">
    <location>
        <begin position="23"/>
        <end position="183"/>
    </location>
</feature>